<feature type="compositionally biased region" description="Polar residues" evidence="1">
    <location>
        <begin position="256"/>
        <end position="279"/>
    </location>
</feature>
<dbReference type="GO" id="GO:0005634">
    <property type="term" value="C:nucleus"/>
    <property type="evidence" value="ECO:0007669"/>
    <property type="project" value="TreeGrafter"/>
</dbReference>
<comment type="caution">
    <text evidence="3">The sequence shown here is derived from an EMBL/GenBank/DDBJ whole genome shotgun (WGS) entry which is preliminary data.</text>
</comment>
<feature type="region of interest" description="Disordered" evidence="1">
    <location>
        <begin position="241"/>
        <end position="279"/>
    </location>
</feature>
<name>A0AAD5GWA6_AMBAR</name>
<dbReference type="Proteomes" id="UP001206925">
    <property type="component" value="Unassembled WGS sequence"/>
</dbReference>
<dbReference type="GO" id="GO:0016747">
    <property type="term" value="F:acyltransferase activity, transferring groups other than amino-acyl groups"/>
    <property type="evidence" value="ECO:0007669"/>
    <property type="project" value="InterPro"/>
</dbReference>
<evidence type="ECO:0000313" key="4">
    <source>
        <dbReference type="Proteomes" id="UP001206925"/>
    </source>
</evidence>
<proteinExistence type="predicted"/>
<evidence type="ECO:0000259" key="2">
    <source>
        <dbReference type="PROSITE" id="PS51186"/>
    </source>
</evidence>
<evidence type="ECO:0000313" key="3">
    <source>
        <dbReference type="EMBL" id="KAI7755484.1"/>
    </source>
</evidence>
<dbReference type="InterPro" id="IPR042163">
    <property type="entry name" value="PHF12"/>
</dbReference>
<sequence>MCLFERLQTYIGVKHELEDGFSWTLLQRSGIDQDCNVLDTQLRVERNSKLAIAFSVMDECFVPIVDERSGISIIRNVVYNCRSNFRRLNYGSFLTAVLEKDDEFITAASIRIHGYRLAEMPFIGTRHIYRRQGMCRRLLDAIESMWQLTGQALSSLGVEELIIPAIPALLQTWTDVFGFMPLEDTKKQAMKSMSMMVFPGIEMLKKPLLHNQSADLNHTPSAGAAKDVIDHEENEETILLTDGCSSPKSNDENNRQVETTSSNATDYKQTSADTDGVNKQTEKETVLMDCCSCPDLENDKLTISHGINGLCDLNLPIKNVLPCDTDGQTSVDSESFPDCAIEPSSLESVVCGNPESSELKLDVEDDGVPGVNVEQPSPTTSKLVLKNTFDLNLQPTAVETDTHIISDDSVQCESQACIKSFELSDSRSQVDQRAGCQTDSKTCESQPLVIR</sequence>
<protein>
    <recommendedName>
        <fullName evidence="2">N-acetyltransferase domain-containing protein</fullName>
    </recommendedName>
</protein>
<dbReference type="PANTHER" id="PTHR46309">
    <property type="entry name" value="PHD FINGER PROTEIN 12"/>
    <property type="match status" value="1"/>
</dbReference>
<evidence type="ECO:0000256" key="1">
    <source>
        <dbReference type="SAM" id="MobiDB-lite"/>
    </source>
</evidence>
<accession>A0AAD5GWA6</accession>
<dbReference type="AlphaFoldDB" id="A0AAD5GWA6"/>
<dbReference type="PANTHER" id="PTHR46309:SF25">
    <property type="entry name" value="ACYL-COA N-ACYLTRANSFERASE WITH RING_FYVE_PHD-TYPE ZINC FINGER PROTEIN-RELATED"/>
    <property type="match status" value="1"/>
</dbReference>
<dbReference type="InterPro" id="IPR056511">
    <property type="entry name" value="IDM1_C"/>
</dbReference>
<dbReference type="PROSITE" id="PS51186">
    <property type="entry name" value="GNAT"/>
    <property type="match status" value="1"/>
</dbReference>
<dbReference type="SUPFAM" id="SSF55729">
    <property type="entry name" value="Acyl-CoA N-acyltransferases (Nat)"/>
    <property type="match status" value="1"/>
</dbReference>
<dbReference type="GO" id="GO:0003714">
    <property type="term" value="F:transcription corepressor activity"/>
    <property type="evidence" value="ECO:0007669"/>
    <property type="project" value="InterPro"/>
</dbReference>
<dbReference type="EMBL" id="JAMZMK010001074">
    <property type="protein sequence ID" value="KAI7755484.1"/>
    <property type="molecule type" value="Genomic_DNA"/>
</dbReference>
<keyword evidence="4" id="KW-1185">Reference proteome</keyword>
<dbReference type="InterPro" id="IPR000182">
    <property type="entry name" value="GNAT_dom"/>
</dbReference>
<feature type="domain" description="N-acetyltransferase" evidence="2">
    <location>
        <begin position="40"/>
        <end position="208"/>
    </location>
</feature>
<dbReference type="GO" id="GO:0006357">
    <property type="term" value="P:regulation of transcription by RNA polymerase II"/>
    <property type="evidence" value="ECO:0007669"/>
    <property type="project" value="TreeGrafter"/>
</dbReference>
<dbReference type="InterPro" id="IPR016181">
    <property type="entry name" value="Acyl_CoA_acyltransferase"/>
</dbReference>
<dbReference type="Pfam" id="PF23209">
    <property type="entry name" value="IDM1_C"/>
    <property type="match status" value="1"/>
</dbReference>
<organism evidence="3 4">
    <name type="scientific">Ambrosia artemisiifolia</name>
    <name type="common">Common ragweed</name>
    <dbReference type="NCBI Taxonomy" id="4212"/>
    <lineage>
        <taxon>Eukaryota</taxon>
        <taxon>Viridiplantae</taxon>
        <taxon>Streptophyta</taxon>
        <taxon>Embryophyta</taxon>
        <taxon>Tracheophyta</taxon>
        <taxon>Spermatophyta</taxon>
        <taxon>Magnoliopsida</taxon>
        <taxon>eudicotyledons</taxon>
        <taxon>Gunneridae</taxon>
        <taxon>Pentapetalae</taxon>
        <taxon>asterids</taxon>
        <taxon>campanulids</taxon>
        <taxon>Asterales</taxon>
        <taxon>Asteraceae</taxon>
        <taxon>Asteroideae</taxon>
        <taxon>Heliantheae alliance</taxon>
        <taxon>Heliantheae</taxon>
        <taxon>Ambrosia</taxon>
    </lineage>
</organism>
<gene>
    <name evidence="3" type="ORF">M8C21_031658</name>
</gene>
<reference evidence="3" key="1">
    <citation type="submission" date="2022-06" db="EMBL/GenBank/DDBJ databases">
        <title>Uncovering the hologenomic basis of an extraordinary plant invasion.</title>
        <authorList>
            <person name="Bieker V.C."/>
            <person name="Martin M.D."/>
            <person name="Gilbert T."/>
            <person name="Hodgins K."/>
            <person name="Battlay P."/>
            <person name="Petersen B."/>
            <person name="Wilson J."/>
        </authorList>
    </citation>
    <scope>NUCLEOTIDE SEQUENCE</scope>
    <source>
        <strain evidence="3">AA19_3_7</strain>
        <tissue evidence="3">Leaf</tissue>
    </source>
</reference>